<dbReference type="GO" id="GO:0006535">
    <property type="term" value="P:cysteine biosynthetic process from serine"/>
    <property type="evidence" value="ECO:0007669"/>
    <property type="project" value="UniProtKB-UniRule"/>
</dbReference>
<dbReference type="CTD" id="875"/>
<dbReference type="RefSeq" id="XP_011306213.1">
    <property type="nucleotide sequence ID" value="XM_011307911.1"/>
</dbReference>
<dbReference type="InterPro" id="IPR036052">
    <property type="entry name" value="TrpB-like_PALP_sf"/>
</dbReference>
<gene>
    <name evidence="17" type="primary">Cbs</name>
</gene>
<dbReference type="Pfam" id="PF00571">
    <property type="entry name" value="CBS"/>
    <property type="match status" value="2"/>
</dbReference>
<dbReference type="InterPro" id="IPR001926">
    <property type="entry name" value="TrpB-like_PALP"/>
</dbReference>
<dbReference type="GO" id="GO:0004122">
    <property type="term" value="F:cystathionine beta-synthase activity"/>
    <property type="evidence" value="ECO:0007669"/>
    <property type="project" value="UniProtKB-UniRule"/>
</dbReference>
<keyword evidence="16" id="KW-1185">Reference proteome</keyword>
<evidence type="ECO:0000256" key="10">
    <source>
        <dbReference type="ARBA" id="ARBA00045425"/>
    </source>
</evidence>
<dbReference type="InterPro" id="IPR000644">
    <property type="entry name" value="CBS_dom"/>
</dbReference>
<evidence type="ECO:0000256" key="12">
    <source>
        <dbReference type="PROSITE-ProRule" id="PRU00703"/>
    </source>
</evidence>
<dbReference type="FunFam" id="3.40.50.1100:FF:000003">
    <property type="entry name" value="Cystathionine beta-synthase"/>
    <property type="match status" value="1"/>
</dbReference>
<dbReference type="PANTHER" id="PTHR10314">
    <property type="entry name" value="CYSTATHIONINE BETA-SYNTHASE"/>
    <property type="match status" value="1"/>
</dbReference>
<evidence type="ECO:0000259" key="15">
    <source>
        <dbReference type="PROSITE" id="PS51371"/>
    </source>
</evidence>
<dbReference type="EC" id="4.2.1.22" evidence="4 13"/>
<dbReference type="SUPFAM" id="SSF54631">
    <property type="entry name" value="CBS-domain pair"/>
    <property type="match status" value="1"/>
</dbReference>
<dbReference type="SUPFAM" id="SSF53686">
    <property type="entry name" value="Tryptophan synthase beta subunit-like PLP-dependent enzymes"/>
    <property type="match status" value="1"/>
</dbReference>
<dbReference type="PROSITE" id="PS00901">
    <property type="entry name" value="CYS_SYNTHASE"/>
    <property type="match status" value="1"/>
</dbReference>
<keyword evidence="5 13" id="KW-0663">Pyridoxal phosphate</keyword>
<feature type="region of interest" description="Disordered" evidence="14">
    <location>
        <begin position="1"/>
        <end position="22"/>
    </location>
</feature>
<comment type="function">
    <text evidence="10">Hydro-lyase catalyzing the first step of the transsulfuration pathway, where the hydroxyl group of L-serine is displaced by L-homocysteine in a beta-replacement reaction to form L-cystathionine, the precursor of L-cysteine. This catabolic route allows the elimination of L-methionine and the toxic metabolite L-homocysteine. Also involved in the production of hydrogen sulfide, a gasotransmitter with signaling and cytoprotective effects on neurons.</text>
</comment>
<comment type="similarity">
    <text evidence="3 13">Belongs to the cysteine synthase/cystathionine beta-synthase family.</text>
</comment>
<evidence type="ECO:0000256" key="6">
    <source>
        <dbReference type="ARBA" id="ARBA00023122"/>
    </source>
</evidence>
<reference evidence="17" key="1">
    <citation type="submission" date="2025-08" db="UniProtKB">
        <authorList>
            <consortium name="RefSeq"/>
        </authorList>
    </citation>
    <scope>IDENTIFICATION</scope>
</reference>
<evidence type="ECO:0000256" key="13">
    <source>
        <dbReference type="RuleBase" id="RU361204"/>
    </source>
</evidence>
<evidence type="ECO:0000256" key="2">
    <source>
        <dbReference type="ARBA" id="ARBA00005003"/>
    </source>
</evidence>
<evidence type="ECO:0000256" key="9">
    <source>
        <dbReference type="ARBA" id="ARBA00026192"/>
    </source>
</evidence>
<dbReference type="Pfam" id="PF00291">
    <property type="entry name" value="PALP"/>
    <property type="match status" value="1"/>
</dbReference>
<keyword evidence="6 12" id="KW-0129">CBS domain</keyword>
<dbReference type="FunFam" id="3.40.50.1100:FF:000118">
    <property type="entry name" value="Related to CYS4-cystathionine beta-synthase"/>
    <property type="match status" value="1"/>
</dbReference>
<dbReference type="Gene3D" id="3.10.580.10">
    <property type="entry name" value="CBS-domain"/>
    <property type="match status" value="1"/>
</dbReference>
<evidence type="ECO:0000256" key="3">
    <source>
        <dbReference type="ARBA" id="ARBA00007103"/>
    </source>
</evidence>
<evidence type="ECO:0000256" key="11">
    <source>
        <dbReference type="ARBA" id="ARBA00047490"/>
    </source>
</evidence>
<dbReference type="GeneID" id="105268383"/>
<dbReference type="GO" id="GO:0005737">
    <property type="term" value="C:cytoplasm"/>
    <property type="evidence" value="ECO:0007669"/>
    <property type="project" value="InterPro"/>
</dbReference>
<evidence type="ECO:0000313" key="16">
    <source>
        <dbReference type="Proteomes" id="UP000694866"/>
    </source>
</evidence>
<dbReference type="Gene3D" id="3.40.50.1100">
    <property type="match status" value="2"/>
</dbReference>
<keyword evidence="8 13" id="KW-0456">Lyase</keyword>
<sequence>MESHVPNSPSRCTWTRSGTNSPHIKRDVFNDRKKVLPDILEVIGQTPMVKLNKVPKSHGVKCEVFVKCEFLNPGGSVKDRIGYRMVQDAEAKGILKPGSTIIEPTSGNTGIGLAVAAAVKGYRCIIVMPQKMSNEKLHTLQVLGAEIVRTPTEAAWDSPEGHIRVSEKLRKEIPNSVILNQYINPGNPLAHYDQTATEIWEQTDGKVDYIVVGAGTGGTISGIGRKIKELSPKTEIVGVDPFGSILARPASLNDSKTTYYDVEGIGYDFIPTVLDHTVVDHWLKSNDHEAFNMSRQLIKEEGLLCGGSSGANCISALKFAKDLPADKRVVVILPDGIRNYMTKFVSDHWMEGRGFMEPPAPVEGNKWWWNQPVSSMPIVNPSPLQEDTTCQEALHLLKAQGTDFIPITNNDGQIKGFLTSNTLMTGLISGSAKKTDPAKELITYFFTKLNINATLGRASRVLEREPFVPIIDESQNSKLVGIITQKMLLEYISKHNESQSNGSNGTI</sequence>
<organism evidence="16 17">
    <name type="scientific">Fopius arisanus</name>
    <dbReference type="NCBI Taxonomy" id="64838"/>
    <lineage>
        <taxon>Eukaryota</taxon>
        <taxon>Metazoa</taxon>
        <taxon>Ecdysozoa</taxon>
        <taxon>Arthropoda</taxon>
        <taxon>Hexapoda</taxon>
        <taxon>Insecta</taxon>
        <taxon>Pterygota</taxon>
        <taxon>Neoptera</taxon>
        <taxon>Endopterygota</taxon>
        <taxon>Hymenoptera</taxon>
        <taxon>Apocrita</taxon>
        <taxon>Ichneumonoidea</taxon>
        <taxon>Braconidae</taxon>
        <taxon>Opiinae</taxon>
        <taxon>Fopius</taxon>
    </lineage>
</organism>
<protein>
    <recommendedName>
        <fullName evidence="9 13">Cystathionine beta-synthase</fullName>
        <ecNumber evidence="4 13">4.2.1.22</ecNumber>
    </recommendedName>
</protein>
<dbReference type="OrthoDB" id="728at2759"/>
<dbReference type="GO" id="GO:0030170">
    <property type="term" value="F:pyridoxal phosphate binding"/>
    <property type="evidence" value="ECO:0007669"/>
    <property type="project" value="UniProtKB-ARBA"/>
</dbReference>
<dbReference type="CDD" id="cd01561">
    <property type="entry name" value="CBS_like"/>
    <property type="match status" value="1"/>
</dbReference>
<dbReference type="InterPro" id="IPR046342">
    <property type="entry name" value="CBS_dom_sf"/>
</dbReference>
<evidence type="ECO:0000256" key="8">
    <source>
        <dbReference type="ARBA" id="ARBA00023239"/>
    </source>
</evidence>
<feature type="domain" description="CBS" evidence="15">
    <location>
        <begin position="376"/>
        <end position="433"/>
    </location>
</feature>
<dbReference type="AlphaFoldDB" id="A0A9R1TBV2"/>
<dbReference type="GO" id="GO:0019343">
    <property type="term" value="P:cysteine biosynthetic process via cystathionine"/>
    <property type="evidence" value="ECO:0007669"/>
    <property type="project" value="UniProtKB-UniRule"/>
</dbReference>
<comment type="pathway">
    <text evidence="2">Amino-acid biosynthesis; L-cysteine biosynthesis; L-cysteine from L-homocysteine and L-serine: step 1/2.</text>
</comment>
<evidence type="ECO:0000256" key="4">
    <source>
        <dbReference type="ARBA" id="ARBA00012041"/>
    </source>
</evidence>
<evidence type="ECO:0000256" key="5">
    <source>
        <dbReference type="ARBA" id="ARBA00022898"/>
    </source>
</evidence>
<keyword evidence="13" id="KW-0028">Amino-acid biosynthesis</keyword>
<proteinExistence type="inferred from homology"/>
<dbReference type="NCBIfam" id="TIGR01137">
    <property type="entry name" value="cysta_beta"/>
    <property type="match status" value="1"/>
</dbReference>
<evidence type="ECO:0000313" key="17">
    <source>
        <dbReference type="RefSeq" id="XP_011306213.1"/>
    </source>
</evidence>
<evidence type="ECO:0000256" key="7">
    <source>
        <dbReference type="ARBA" id="ARBA00023192"/>
    </source>
</evidence>
<keyword evidence="7 13" id="KW-0198">Cysteine biosynthesis</keyword>
<dbReference type="InterPro" id="IPR005857">
    <property type="entry name" value="Cysta_beta_synth"/>
</dbReference>
<comment type="catalytic activity">
    <reaction evidence="11 13">
        <text>L-homocysteine + L-serine = L,L-cystathionine + H2O</text>
        <dbReference type="Rhea" id="RHEA:10112"/>
        <dbReference type="ChEBI" id="CHEBI:15377"/>
        <dbReference type="ChEBI" id="CHEBI:33384"/>
        <dbReference type="ChEBI" id="CHEBI:58161"/>
        <dbReference type="ChEBI" id="CHEBI:58199"/>
        <dbReference type="EC" id="4.2.1.22"/>
    </reaction>
</comment>
<evidence type="ECO:0000256" key="1">
    <source>
        <dbReference type="ARBA" id="ARBA00001933"/>
    </source>
</evidence>
<accession>A0A9R1TBV2</accession>
<evidence type="ECO:0000256" key="14">
    <source>
        <dbReference type="SAM" id="MobiDB-lite"/>
    </source>
</evidence>
<comment type="cofactor">
    <cofactor evidence="1 13">
        <name>pyridoxal 5'-phosphate</name>
        <dbReference type="ChEBI" id="CHEBI:597326"/>
    </cofactor>
</comment>
<dbReference type="InterPro" id="IPR001216">
    <property type="entry name" value="P-phosphate_BS"/>
</dbReference>
<dbReference type="PROSITE" id="PS51371">
    <property type="entry name" value="CBS"/>
    <property type="match status" value="1"/>
</dbReference>
<dbReference type="Proteomes" id="UP000694866">
    <property type="component" value="Unplaced"/>
</dbReference>
<dbReference type="KEGG" id="fas:105268383"/>
<dbReference type="InterPro" id="IPR050214">
    <property type="entry name" value="Cys_Synth/Cystath_Beta-Synth"/>
</dbReference>
<name>A0A9R1TBV2_9HYME</name>